<dbReference type="InterPro" id="IPR004274">
    <property type="entry name" value="FCP1_dom"/>
</dbReference>
<comment type="catalytic activity">
    <reaction evidence="5">
        <text>O-phospho-L-threonyl-[protein] + H2O = L-threonyl-[protein] + phosphate</text>
        <dbReference type="Rhea" id="RHEA:47004"/>
        <dbReference type="Rhea" id="RHEA-COMP:11060"/>
        <dbReference type="Rhea" id="RHEA-COMP:11605"/>
        <dbReference type="ChEBI" id="CHEBI:15377"/>
        <dbReference type="ChEBI" id="CHEBI:30013"/>
        <dbReference type="ChEBI" id="CHEBI:43474"/>
        <dbReference type="ChEBI" id="CHEBI:61977"/>
        <dbReference type="EC" id="3.1.3.16"/>
    </reaction>
</comment>
<feature type="compositionally biased region" description="Basic and acidic residues" evidence="8">
    <location>
        <begin position="415"/>
        <end position="428"/>
    </location>
</feature>
<evidence type="ECO:0000256" key="6">
    <source>
        <dbReference type="PIRSR" id="PIRSR640078-1"/>
    </source>
</evidence>
<evidence type="ECO:0000256" key="4">
    <source>
        <dbReference type="ARBA" id="ARBA00047761"/>
    </source>
</evidence>
<dbReference type="InterPro" id="IPR050365">
    <property type="entry name" value="TIM50"/>
</dbReference>
<sequence length="1077" mass="121816">MYLENSEQTDISGERELSTEAMLAEQCQVPKLTEAADLNDASKGSAELGIRVLVEYTEQLKSRKMDFSLLCDEQCNMTRDEIETFTYCNGHAESFEQYSASNGFFESDQTIDHCETLRLSQQFDECAQHCECFKPCKSSEHCANHSLTSTCNSCCEHCVEHLQLFQQCKPPDQQFESFDIEPDKPVMNGDNLEQCEMSDLIPESTDHFEVLQQYEPTDEQCECFDCEPDTSTEHSEHSEMTGFTPDTSDSVDLLDYGTEFCEYDDIQNEVATNANDYDYDDDDDDYSENCPLEQNETEASDDESCRLSEDVSSSSCNTPVHIYYDDNEHVCLFDERCEDYLQTNEQQAATLDVSTDHCETCGNDDTETNQECEPTQQCSDKTSEFGTEEECSSDCSSMETKSFTTCPDGSIPSDHYSDSSRESDKGVQEDSSDDQTEWESFEEDEQTEQIKINESNEEEKKTPTGDIVIEDYFDFFDRTDYYRDKFSQKRHYISCFDGGDIHDCLHLEEKPQKCSAKNAHGFEKITVHEADVCSDAPEEASQITSEEDESLRGDSETEKNPEDWSIDSESGLADDDIEEIERESCADDYEEAEEDADGETFDEEACVFDGDVCEICHEDEAEVFSSSGNEESMCAPCADNISVEGDAYEDEGYDALDNESLGDNTSSTDQLQTTVIDCKKDNEPGAEDTTFIECSEIEAYWLLKDNEYNIGERCESDVEEYYACQIRSIQSSGKQALNEFMMQGQSYDQIIHGNTNGDASRSEREGALFPLEELETEGVCPEESKTGSFRNTEVGELAENLASYCDVENATDEQTQNSDDELKEVLRKIAPPVGIIHSVVSEHAKIAGRDAKTEEIEDNEQSSDSEEEQSDNESFEPCECEHCVPLIEQVPAKPLLPRMKSNDAGKICVVIDLDETLVHSSFKPVNNADFIIPVEIDGTVHQVYVLKRPHVDEFLKRMGELFECVLFTASLAKYADPVSDLLDKWGVFRSRLFRESCVFHKGNYVKDLSRLGRDLNKVIILDNSPASYIFHPDNAVPVASWFDDMSDTELLDLLPFFERLSKVDDIYDILKQQRTSS</sequence>
<dbReference type="PANTHER" id="PTHR12210">
    <property type="entry name" value="DULLARD PROTEIN PHOSPHATASE"/>
    <property type="match status" value="1"/>
</dbReference>
<dbReference type="InParanoid" id="A0A3Q1HZS6"/>
<dbReference type="GeneID" id="113172925"/>
<dbReference type="Proteomes" id="UP000265040">
    <property type="component" value="Chromosome 21"/>
</dbReference>
<evidence type="ECO:0000256" key="7">
    <source>
        <dbReference type="PIRSR" id="PIRSR640078-3"/>
    </source>
</evidence>
<feature type="region of interest" description="Disordered" evidence="8">
    <location>
        <begin position="406"/>
        <end position="463"/>
    </location>
</feature>
<evidence type="ECO:0000256" key="8">
    <source>
        <dbReference type="SAM" id="MobiDB-lite"/>
    </source>
</evidence>
<dbReference type="STRING" id="64144.ENSATEP00000014617"/>
<dbReference type="Ensembl" id="ENSATET00000014849.3">
    <property type="protein sequence ID" value="ENSATEP00000014617.1"/>
    <property type="gene ID" value="ENSATEG00000010172.3"/>
</dbReference>
<evidence type="ECO:0000313" key="11">
    <source>
        <dbReference type="Proteomes" id="UP000265040"/>
    </source>
</evidence>
<feature type="compositionally biased region" description="Acidic residues" evidence="8">
    <location>
        <begin position="430"/>
        <end position="447"/>
    </location>
</feature>
<feature type="site" description="Transition state stabilizer" evidence="7">
    <location>
        <position position="1006"/>
    </location>
</feature>
<feature type="compositionally biased region" description="Acidic residues" evidence="8">
    <location>
        <begin position="855"/>
        <end position="876"/>
    </location>
</feature>
<dbReference type="GeneTree" id="ENSGT01040000240451"/>
<dbReference type="InterPro" id="IPR036412">
    <property type="entry name" value="HAD-like_sf"/>
</dbReference>
<proteinExistence type="predicted"/>
<dbReference type="AlphaFoldDB" id="A0A3Q1HZS6"/>
<dbReference type="SMART" id="SM00577">
    <property type="entry name" value="CPDc"/>
    <property type="match status" value="1"/>
</dbReference>
<feature type="active site" description="4-aspartylphosphate intermediate" evidence="6">
    <location>
        <position position="912"/>
    </location>
</feature>
<dbReference type="Gene3D" id="3.40.50.1000">
    <property type="entry name" value="HAD superfamily/HAD-like"/>
    <property type="match status" value="1"/>
</dbReference>
<keyword evidence="2" id="KW-0378">Hydrolase</keyword>
<feature type="site" description="Transition state stabilizer" evidence="7">
    <location>
        <position position="968"/>
    </location>
</feature>
<dbReference type="FunFam" id="3.40.50.1000:FF:000013">
    <property type="entry name" value="Carboxy-terminal domain RNA polymerase II polypeptide A small"/>
    <property type="match status" value="1"/>
</dbReference>
<feature type="region of interest" description="Disordered" evidence="8">
    <location>
        <begin position="530"/>
        <end position="577"/>
    </location>
</feature>
<dbReference type="EC" id="3.1.3.16" evidence="1"/>
<dbReference type="InterPro" id="IPR023214">
    <property type="entry name" value="HAD_sf"/>
</dbReference>
<dbReference type="InterPro" id="IPR011948">
    <property type="entry name" value="Dullard_phosphatase"/>
</dbReference>
<feature type="domain" description="FCP1 homology" evidence="9">
    <location>
        <begin position="902"/>
        <end position="1060"/>
    </location>
</feature>
<name>A0A3Q1HZS6_ANATE</name>
<evidence type="ECO:0000256" key="2">
    <source>
        <dbReference type="ARBA" id="ARBA00022801"/>
    </source>
</evidence>
<feature type="region of interest" description="Disordered" evidence="8">
    <location>
        <begin position="847"/>
        <end position="876"/>
    </location>
</feature>
<keyword evidence="11" id="KW-1185">Reference proteome</keyword>
<reference evidence="10" key="3">
    <citation type="submission" date="2025-09" db="UniProtKB">
        <authorList>
            <consortium name="Ensembl"/>
        </authorList>
    </citation>
    <scope>IDENTIFICATION</scope>
</reference>
<organism evidence="10 11">
    <name type="scientific">Anabas testudineus</name>
    <name type="common">Climbing perch</name>
    <name type="synonym">Anthias testudineus</name>
    <dbReference type="NCBI Taxonomy" id="64144"/>
    <lineage>
        <taxon>Eukaryota</taxon>
        <taxon>Metazoa</taxon>
        <taxon>Chordata</taxon>
        <taxon>Craniata</taxon>
        <taxon>Vertebrata</taxon>
        <taxon>Euteleostomi</taxon>
        <taxon>Actinopterygii</taxon>
        <taxon>Neopterygii</taxon>
        <taxon>Teleostei</taxon>
        <taxon>Neoteleostei</taxon>
        <taxon>Acanthomorphata</taxon>
        <taxon>Anabantaria</taxon>
        <taxon>Anabantiformes</taxon>
        <taxon>Anabantoidei</taxon>
        <taxon>Anabantidae</taxon>
        <taxon>Anabas</taxon>
    </lineage>
</organism>
<comment type="catalytic activity">
    <reaction evidence="4">
        <text>O-phospho-L-seryl-[protein] + H2O = L-seryl-[protein] + phosphate</text>
        <dbReference type="Rhea" id="RHEA:20629"/>
        <dbReference type="Rhea" id="RHEA-COMP:9863"/>
        <dbReference type="Rhea" id="RHEA-COMP:11604"/>
        <dbReference type="ChEBI" id="CHEBI:15377"/>
        <dbReference type="ChEBI" id="CHEBI:29999"/>
        <dbReference type="ChEBI" id="CHEBI:43474"/>
        <dbReference type="ChEBI" id="CHEBI:83421"/>
        <dbReference type="EC" id="3.1.3.16"/>
    </reaction>
</comment>
<dbReference type="SFLD" id="SFLDS00003">
    <property type="entry name" value="Haloacid_Dehalogenase"/>
    <property type="match status" value="1"/>
</dbReference>
<dbReference type="CDD" id="cd07521">
    <property type="entry name" value="HAD_FCP1-like"/>
    <property type="match status" value="1"/>
</dbReference>
<feature type="active site" description="Proton donor" evidence="6">
    <location>
        <position position="914"/>
    </location>
</feature>
<feature type="compositionally biased region" description="Basic and acidic residues" evidence="8">
    <location>
        <begin position="550"/>
        <end position="562"/>
    </location>
</feature>
<dbReference type="PROSITE" id="PS50969">
    <property type="entry name" value="FCP1"/>
    <property type="match status" value="1"/>
</dbReference>
<feature type="region of interest" description="Disordered" evidence="8">
    <location>
        <begin position="274"/>
        <end position="304"/>
    </location>
</feature>
<dbReference type="OrthoDB" id="277011at2759"/>
<evidence type="ECO:0000256" key="1">
    <source>
        <dbReference type="ARBA" id="ARBA00013081"/>
    </source>
</evidence>
<dbReference type="GO" id="GO:0008420">
    <property type="term" value="F:RNA polymerase II CTD heptapeptide repeat phosphatase activity"/>
    <property type="evidence" value="ECO:0007669"/>
    <property type="project" value="InterPro"/>
</dbReference>
<accession>A0A3Q1HZS6</accession>
<reference evidence="10" key="1">
    <citation type="submission" date="2021-04" db="EMBL/GenBank/DDBJ databases">
        <authorList>
            <consortium name="Wellcome Sanger Institute Data Sharing"/>
        </authorList>
    </citation>
    <scope>NUCLEOTIDE SEQUENCE [LARGE SCALE GENOMIC DNA]</scope>
</reference>
<dbReference type="SUPFAM" id="SSF56784">
    <property type="entry name" value="HAD-like"/>
    <property type="match status" value="1"/>
</dbReference>
<dbReference type="InterPro" id="IPR040078">
    <property type="entry name" value="RNA_Pol_CTD_Phosphatase"/>
</dbReference>
<reference evidence="10" key="2">
    <citation type="submission" date="2025-08" db="UniProtKB">
        <authorList>
            <consortium name="Ensembl"/>
        </authorList>
    </citation>
    <scope>IDENTIFICATION</scope>
</reference>
<dbReference type="NCBIfam" id="TIGR02251">
    <property type="entry name" value="HIF-SF_euk"/>
    <property type="match status" value="1"/>
</dbReference>
<dbReference type="Pfam" id="PF03031">
    <property type="entry name" value="NIF"/>
    <property type="match status" value="1"/>
</dbReference>
<evidence type="ECO:0000259" key="9">
    <source>
        <dbReference type="PROSITE" id="PS50969"/>
    </source>
</evidence>
<feature type="compositionally biased region" description="Acidic residues" evidence="8">
    <location>
        <begin position="277"/>
        <end position="287"/>
    </location>
</feature>
<protein>
    <recommendedName>
        <fullName evidence="1">protein-serine/threonine phosphatase</fullName>
        <ecNumber evidence="1">3.1.3.16</ecNumber>
    </recommendedName>
</protein>
<keyword evidence="3" id="KW-0904">Protein phosphatase</keyword>
<dbReference type="RefSeq" id="XP_026231796.1">
    <property type="nucleotide sequence ID" value="XM_026376011.2"/>
</dbReference>
<dbReference type="SFLD" id="SFLDG01124">
    <property type="entry name" value="C0.1:_RNA_Pol_CTD_Phosphatase"/>
    <property type="match status" value="1"/>
</dbReference>
<evidence type="ECO:0000313" key="10">
    <source>
        <dbReference type="Ensembl" id="ENSATEP00000014617.1"/>
    </source>
</evidence>
<evidence type="ECO:0000256" key="3">
    <source>
        <dbReference type="ARBA" id="ARBA00022912"/>
    </source>
</evidence>
<evidence type="ECO:0000256" key="5">
    <source>
        <dbReference type="ARBA" id="ARBA00048336"/>
    </source>
</evidence>